<comment type="subcellular location">
    <subcellularLocation>
        <location evidence="1">Nucleus</location>
    </subcellularLocation>
</comment>
<evidence type="ECO:0000256" key="2">
    <source>
        <dbReference type="SAM" id="MobiDB-lite"/>
    </source>
</evidence>
<keyword evidence="5" id="KW-1185">Reference proteome</keyword>
<dbReference type="AlphaFoldDB" id="A0A9D4SRM3"/>
<reference evidence="4" key="2">
    <citation type="submission" date="2021-09" db="EMBL/GenBank/DDBJ databases">
        <authorList>
            <person name="Jia N."/>
            <person name="Wang J."/>
            <person name="Shi W."/>
            <person name="Du L."/>
            <person name="Sun Y."/>
            <person name="Zhan W."/>
            <person name="Jiang J."/>
            <person name="Wang Q."/>
            <person name="Zhang B."/>
            <person name="Ji P."/>
            <person name="Sakyi L.B."/>
            <person name="Cui X."/>
            <person name="Yuan T."/>
            <person name="Jiang B."/>
            <person name="Yang W."/>
            <person name="Lam T.T.-Y."/>
            <person name="Chang Q."/>
            <person name="Ding S."/>
            <person name="Wang X."/>
            <person name="Zhu J."/>
            <person name="Ruan X."/>
            <person name="Zhao L."/>
            <person name="Wei J."/>
            <person name="Que T."/>
            <person name="Du C."/>
            <person name="Cheng J."/>
            <person name="Dai P."/>
            <person name="Han X."/>
            <person name="Huang E."/>
            <person name="Gao Y."/>
            <person name="Liu J."/>
            <person name="Shao H."/>
            <person name="Ye R."/>
            <person name="Li L."/>
            <person name="Wei W."/>
            <person name="Wang X."/>
            <person name="Wang C."/>
            <person name="Huo Q."/>
            <person name="Li W."/>
            <person name="Guo W."/>
            <person name="Chen H."/>
            <person name="Chen S."/>
            <person name="Zhou L."/>
            <person name="Zhou L."/>
            <person name="Ni X."/>
            <person name="Tian J."/>
            <person name="Zhou Y."/>
            <person name="Sheng Y."/>
            <person name="Liu T."/>
            <person name="Pan Y."/>
            <person name="Xia L."/>
            <person name="Li J."/>
            <person name="Zhao F."/>
            <person name="Cao W."/>
        </authorList>
    </citation>
    <scope>NUCLEOTIDE SEQUENCE</scope>
    <source>
        <strain evidence="4">Rsan-2018</strain>
        <tissue evidence="4">Larvae</tissue>
    </source>
</reference>
<name>A0A9D4SRM3_RHISA</name>
<feature type="domain" description="HTH psq-type" evidence="3">
    <location>
        <begin position="40"/>
        <end position="77"/>
    </location>
</feature>
<gene>
    <name evidence="4" type="ORF">HPB52_023559</name>
</gene>
<dbReference type="VEuPathDB" id="VectorBase:RSAN_047227"/>
<evidence type="ECO:0000256" key="1">
    <source>
        <dbReference type="ARBA" id="ARBA00004123"/>
    </source>
</evidence>
<evidence type="ECO:0000313" key="4">
    <source>
        <dbReference type="EMBL" id="KAH7940372.1"/>
    </source>
</evidence>
<evidence type="ECO:0000313" key="5">
    <source>
        <dbReference type="Proteomes" id="UP000821837"/>
    </source>
</evidence>
<evidence type="ECO:0000259" key="3">
    <source>
        <dbReference type="Pfam" id="PF04218"/>
    </source>
</evidence>
<dbReference type="GO" id="GO:0005634">
    <property type="term" value="C:nucleus"/>
    <property type="evidence" value="ECO:0007669"/>
    <property type="project" value="UniProtKB-SubCell"/>
</dbReference>
<proteinExistence type="predicted"/>
<feature type="region of interest" description="Disordered" evidence="2">
    <location>
        <begin position="1"/>
        <end position="32"/>
    </location>
</feature>
<organism evidence="4 5">
    <name type="scientific">Rhipicephalus sanguineus</name>
    <name type="common">Brown dog tick</name>
    <name type="synonym">Ixodes sanguineus</name>
    <dbReference type="NCBI Taxonomy" id="34632"/>
    <lineage>
        <taxon>Eukaryota</taxon>
        <taxon>Metazoa</taxon>
        <taxon>Ecdysozoa</taxon>
        <taxon>Arthropoda</taxon>
        <taxon>Chelicerata</taxon>
        <taxon>Arachnida</taxon>
        <taxon>Acari</taxon>
        <taxon>Parasitiformes</taxon>
        <taxon>Ixodida</taxon>
        <taxon>Ixodoidea</taxon>
        <taxon>Ixodidae</taxon>
        <taxon>Rhipicephalinae</taxon>
        <taxon>Rhipicephalus</taxon>
        <taxon>Rhipicephalus</taxon>
    </lineage>
</organism>
<dbReference type="VEuPathDB" id="VectorBase:RSAN_028393"/>
<dbReference type="EMBL" id="JABSTV010001254">
    <property type="protein sequence ID" value="KAH7940372.1"/>
    <property type="molecule type" value="Genomic_DNA"/>
</dbReference>
<dbReference type="Gene3D" id="1.10.10.60">
    <property type="entry name" value="Homeodomain-like"/>
    <property type="match status" value="1"/>
</dbReference>
<reference evidence="4" key="1">
    <citation type="journal article" date="2020" name="Cell">
        <title>Large-Scale Comparative Analyses of Tick Genomes Elucidate Their Genetic Diversity and Vector Capacities.</title>
        <authorList>
            <consortium name="Tick Genome and Microbiome Consortium (TIGMIC)"/>
            <person name="Jia N."/>
            <person name="Wang J."/>
            <person name="Shi W."/>
            <person name="Du L."/>
            <person name="Sun Y."/>
            <person name="Zhan W."/>
            <person name="Jiang J.F."/>
            <person name="Wang Q."/>
            <person name="Zhang B."/>
            <person name="Ji P."/>
            <person name="Bell-Sakyi L."/>
            <person name="Cui X.M."/>
            <person name="Yuan T.T."/>
            <person name="Jiang B.G."/>
            <person name="Yang W.F."/>
            <person name="Lam T.T."/>
            <person name="Chang Q.C."/>
            <person name="Ding S.J."/>
            <person name="Wang X.J."/>
            <person name="Zhu J.G."/>
            <person name="Ruan X.D."/>
            <person name="Zhao L."/>
            <person name="Wei J.T."/>
            <person name="Ye R.Z."/>
            <person name="Que T.C."/>
            <person name="Du C.H."/>
            <person name="Zhou Y.H."/>
            <person name="Cheng J.X."/>
            <person name="Dai P.F."/>
            <person name="Guo W.B."/>
            <person name="Han X.H."/>
            <person name="Huang E.J."/>
            <person name="Li L.F."/>
            <person name="Wei W."/>
            <person name="Gao Y.C."/>
            <person name="Liu J.Z."/>
            <person name="Shao H.Z."/>
            <person name="Wang X."/>
            <person name="Wang C.C."/>
            <person name="Yang T.C."/>
            <person name="Huo Q.B."/>
            <person name="Li W."/>
            <person name="Chen H.Y."/>
            <person name="Chen S.E."/>
            <person name="Zhou L.G."/>
            <person name="Ni X.B."/>
            <person name="Tian J.H."/>
            <person name="Sheng Y."/>
            <person name="Liu T."/>
            <person name="Pan Y.S."/>
            <person name="Xia L.Y."/>
            <person name="Li J."/>
            <person name="Zhao F."/>
            <person name="Cao W.C."/>
        </authorList>
    </citation>
    <scope>NUCLEOTIDE SEQUENCE</scope>
    <source>
        <strain evidence="4">Rsan-2018</strain>
    </source>
</reference>
<dbReference type="Pfam" id="PF04218">
    <property type="entry name" value="CENP-B_N"/>
    <property type="match status" value="1"/>
</dbReference>
<dbReference type="InterPro" id="IPR007889">
    <property type="entry name" value="HTH_Psq"/>
</dbReference>
<dbReference type="SUPFAM" id="SSF46689">
    <property type="entry name" value="Homeodomain-like"/>
    <property type="match status" value="1"/>
</dbReference>
<dbReference type="InterPro" id="IPR009057">
    <property type="entry name" value="Homeodomain-like_sf"/>
</dbReference>
<accession>A0A9D4SRM3</accession>
<protein>
    <recommendedName>
        <fullName evidence="3">HTH psq-type domain-containing protein</fullName>
    </recommendedName>
</protein>
<sequence>MAAGNSMQTYLTASTSERPTRSAPSQATDLSSACKSHERKVALVKEVEKAGRSKSYIAKEFGILLSTLSTVLKNKQKVSEGFEQSFSSKRKCIQASKFPDVEAALTANCFAHAGFSRALESIKEDIGTEFNGCDELCNEVRKATGCVSDTEDGEIAFEEYALYEANLPVTGMLSDADIVEMAVNDADDRAE</sequence>
<comment type="caution">
    <text evidence="4">The sequence shown here is derived from an EMBL/GenBank/DDBJ whole genome shotgun (WGS) entry which is preliminary data.</text>
</comment>
<dbReference type="Proteomes" id="UP000821837">
    <property type="component" value="Chromosome 8"/>
</dbReference>
<dbReference type="GO" id="GO:0003677">
    <property type="term" value="F:DNA binding"/>
    <property type="evidence" value="ECO:0007669"/>
    <property type="project" value="InterPro"/>
</dbReference>